<gene>
    <name evidence="1" type="ORF">EZMO1_1324</name>
</gene>
<dbReference type="KEGG" id="emp:EZMO1_1324"/>
<dbReference type="Proteomes" id="UP000071065">
    <property type="component" value="Chromosome"/>
</dbReference>
<evidence type="ECO:0000313" key="2">
    <source>
        <dbReference type="Proteomes" id="UP000071065"/>
    </source>
</evidence>
<dbReference type="STRING" id="570277.EZMO1_1324"/>
<evidence type="ECO:0000313" key="1">
    <source>
        <dbReference type="EMBL" id="AMO55514.1"/>
    </source>
</evidence>
<organism evidence="1 2">
    <name type="scientific">Endozoicomonas montiporae CL-33</name>
    <dbReference type="NCBI Taxonomy" id="570277"/>
    <lineage>
        <taxon>Bacteria</taxon>
        <taxon>Pseudomonadati</taxon>
        <taxon>Pseudomonadota</taxon>
        <taxon>Gammaproteobacteria</taxon>
        <taxon>Oceanospirillales</taxon>
        <taxon>Endozoicomonadaceae</taxon>
        <taxon>Endozoicomonas</taxon>
    </lineage>
</organism>
<dbReference type="PANTHER" id="PTHR14139">
    <property type="entry name" value="CALSYNTENIN"/>
    <property type="match status" value="1"/>
</dbReference>
<dbReference type="EMBL" id="CP013251">
    <property type="protein sequence ID" value="AMO55514.1"/>
    <property type="molecule type" value="Genomic_DNA"/>
</dbReference>
<proteinExistence type="predicted"/>
<dbReference type="PATRIC" id="fig|570277.3.peg.1450"/>
<reference evidence="1 2" key="1">
    <citation type="journal article" date="2016" name="Front. Microbiol.">
        <title>Genomic Insight into the Host-Endosymbiont Relationship of Endozoicomonas montiporae CL-33(T) with its Coral Host.</title>
        <authorList>
            <person name="Ding J.-Y."/>
            <person name="Shiu J.-H."/>
            <person name="Chen W.-M."/>
            <person name="Chiang Y.-R."/>
            <person name="Tang S.-L."/>
        </authorList>
    </citation>
    <scope>NUCLEOTIDE SEQUENCE [LARGE SCALE GENOMIC DNA]</scope>
    <source>
        <strain evidence="1 2">CL-33</strain>
    </source>
</reference>
<accession>A0A142B9T8</accession>
<protein>
    <submittedName>
        <fullName evidence="1">Uncharacterized protein</fullName>
    </submittedName>
</protein>
<dbReference type="PANTHER" id="PTHR14139:SF2">
    <property type="entry name" value="CALSYNTENIN-1"/>
    <property type="match status" value="1"/>
</dbReference>
<name>A0A142B9T8_9GAMM</name>
<sequence length="1550" mass="163528">MTDDQGAESNSANATVNVLAENWSFSEDGLIGSQIAGSWLPAGSSGDAFMSKVVMTFNGKDYVREIGGEFDAINDAGDFKIGIKDPDGTPPIPEVGAIYFRADGTIELVANPLLNFLPKDLNLPASFTYTVNDGGSTTEHTFGMDVTGQNDAPVLNLGEGDELLGGITITDADLGSTLSKATVTITNGEAGDRLGVDVGNSGLTAVYENGVLTLSGTATAGVYQSVLDSLAIDSSEGFTVGGDRILNVVVTDDQGAESNSANATVNVLAENWSFSEDGLIGSQIAGSWLPAGSSGDAFMSKVVMTFNGKDYVREIGGEFDTINDAGDFKIGIKDPDGTPPIPEVGAIYFRADGTIELVANPLLNFLPKDLNLPASFTYTVNDGGSTTEHTFGMDVTGQNDAPVLNLGEGDELLGGITITDADLGSTLSKATVTITNGEAGDRLGVDVGNSGLTAVYENGVLTLSGTATAGVYQSVLDSLAIDSSEGFTVGGDRILNVVVTDDQGAESNSANATVNVLAENWSFSEDGLIGSQIAGSWLPAGSSGDAFMSKVVMTFNGKDYVREIDGEFDTINDAGDFKIGIKDPDGTPPIPEVGAIYFRADGTIELVANPLLNFLPKDLNLPASFTYTVNDGGSTTEHTFGMDVTGQNDAPVLNLGEGDELLGGITITDADLGSTLSKATVTITNGEAGDRLGVDVGNSGLTAVYENGVLTLSGTATAGVYQSVLDSLAIDSSEGFTVGGDRILNVVVTDDQGAESNSANATVNVLAENWSFSEDGLIGSQIAGSWLPAGSSGDAFMSKVVMTFNGKDYVREIGGEFDTINDAGDFKIGIKDPDGTPPIPEVGAIYFRADGTIELVANPLLNFLPKDLNLPASFTYTVNDGGSTTEHTFGMDVTGQNDAPIIEISSSDSFENASGLFGNIEIKDPDLGDKIQSATVSLNEPAAGETLSIDAGGIFDDYGINVTSSVPGQLSFSGEASKEDYEAALSRVYFISSNAPITSGNRTLTVEVSDLQGAIGHAEKTIAVNSARDYEVHEDDLLDGQSDDLPTHWKAEGSEAKITSVVMTYKDRDYIRDVEDFTHGDYFKITIEDQEGAGGIPFDPIGEVYFHGDGRVEFVPMDDLNILPANFALDARFTYTTELSGVVSVDTMDIKLIGDKDSPTVIFNKSSDHSSSSGLFGDVNVLNDLSSVINYLKVGISGDAGGDVLKVDIAAINQRYGNDFIDVEYRDDGDIVFSGHLSGQDSLKLYEDLISRVYLVPADSTADGTERTLHLDIFNSEGQDGEFYRKVTVNKESAITTSESDLISGTGNQHSWLPEGMNEGMITSVVMTFDGKDYIRDIHDYSDRSDHFKITIVDEDKGIPELGALYFKPGGSIVFEPYPVMLSQVLGSSDMQKPGLAATFTYTIEDSEGNSSVHVLDMTLAGDDVITATFSEPSEGYSVLNLVGTNDETVLLEYFAREAGDGEKGIGGIEEVSLNNATLSFDIEDIIDVTDDNNILYISGSGDIEDGFDQGLTNEGTVSQNSKDWQHYSYSSGDDEVNVYVEQSLLPQVV</sequence>